<dbReference type="OrthoDB" id="9814308at2"/>
<dbReference type="Pfam" id="PF00293">
    <property type="entry name" value="NUDIX"/>
    <property type="match status" value="1"/>
</dbReference>
<dbReference type="PRINTS" id="PR00502">
    <property type="entry name" value="NUDIXFAMILY"/>
</dbReference>
<organism evidence="7 8">
    <name type="scientific">Pseudonocardia cypriaca</name>
    <dbReference type="NCBI Taxonomy" id="882449"/>
    <lineage>
        <taxon>Bacteria</taxon>
        <taxon>Bacillati</taxon>
        <taxon>Actinomycetota</taxon>
        <taxon>Actinomycetes</taxon>
        <taxon>Pseudonocardiales</taxon>
        <taxon>Pseudonocardiaceae</taxon>
        <taxon>Pseudonocardia</taxon>
    </lineage>
</organism>
<name>A0A543FX91_9PSEU</name>
<feature type="domain" description="Nudix hydrolase" evidence="6">
    <location>
        <begin position="17"/>
        <end position="149"/>
    </location>
</feature>
<dbReference type="InterPro" id="IPR020476">
    <property type="entry name" value="Nudix_hydrolase"/>
</dbReference>
<comment type="similarity">
    <text evidence="2 4">Belongs to the Nudix hydrolase family.</text>
</comment>
<dbReference type="EMBL" id="VFPH01000002">
    <property type="protein sequence ID" value="TQM38453.1"/>
    <property type="molecule type" value="Genomic_DNA"/>
</dbReference>
<accession>A0A543FX91</accession>
<dbReference type="InterPro" id="IPR015797">
    <property type="entry name" value="NUDIX_hydrolase-like_dom_sf"/>
</dbReference>
<dbReference type="PROSITE" id="PS00893">
    <property type="entry name" value="NUDIX_BOX"/>
    <property type="match status" value="1"/>
</dbReference>
<dbReference type="InterPro" id="IPR020084">
    <property type="entry name" value="NUDIX_hydrolase_CS"/>
</dbReference>
<dbReference type="Gene3D" id="3.90.79.10">
    <property type="entry name" value="Nucleoside Triphosphate Pyrophosphohydrolase"/>
    <property type="match status" value="1"/>
</dbReference>
<evidence type="ECO:0000256" key="4">
    <source>
        <dbReference type="RuleBase" id="RU003476"/>
    </source>
</evidence>
<dbReference type="PANTHER" id="PTHR43046:SF16">
    <property type="entry name" value="ADP-RIBOSE PYROPHOSPHATASE YJHB-RELATED"/>
    <property type="match status" value="1"/>
</dbReference>
<dbReference type="Proteomes" id="UP000319818">
    <property type="component" value="Unassembled WGS sequence"/>
</dbReference>
<keyword evidence="8" id="KW-1185">Reference proteome</keyword>
<comment type="caution">
    <text evidence="7">The sequence shown here is derived from an EMBL/GenBank/DDBJ whole genome shotgun (WGS) entry which is preliminary data.</text>
</comment>
<dbReference type="GO" id="GO:0016787">
    <property type="term" value="F:hydrolase activity"/>
    <property type="evidence" value="ECO:0007669"/>
    <property type="project" value="UniProtKB-KW"/>
</dbReference>
<proteinExistence type="inferred from homology"/>
<comment type="cofactor">
    <cofactor evidence="1">
        <name>Mg(2+)</name>
        <dbReference type="ChEBI" id="CHEBI:18420"/>
    </cofactor>
</comment>
<protein>
    <submittedName>
        <fullName evidence="7">ADP-ribose pyrophosphatase YjhB (NUDIX family)</fullName>
    </submittedName>
</protein>
<feature type="region of interest" description="Disordered" evidence="5">
    <location>
        <begin position="133"/>
        <end position="166"/>
    </location>
</feature>
<reference evidence="7 8" key="1">
    <citation type="submission" date="2019-06" db="EMBL/GenBank/DDBJ databases">
        <title>Sequencing the genomes of 1000 actinobacteria strains.</title>
        <authorList>
            <person name="Klenk H.-P."/>
        </authorList>
    </citation>
    <scope>NUCLEOTIDE SEQUENCE [LARGE SCALE GENOMIC DNA]</scope>
    <source>
        <strain evidence="7 8">DSM 45511</strain>
    </source>
</reference>
<dbReference type="InterPro" id="IPR000086">
    <property type="entry name" value="NUDIX_hydrolase_dom"/>
</dbReference>
<evidence type="ECO:0000259" key="6">
    <source>
        <dbReference type="PROSITE" id="PS51462"/>
    </source>
</evidence>
<dbReference type="RefSeq" id="WP_142105125.1">
    <property type="nucleotide sequence ID" value="NZ_VFPH01000002.1"/>
</dbReference>
<evidence type="ECO:0000256" key="1">
    <source>
        <dbReference type="ARBA" id="ARBA00001946"/>
    </source>
</evidence>
<dbReference type="PANTHER" id="PTHR43046">
    <property type="entry name" value="GDP-MANNOSE MANNOSYL HYDROLASE"/>
    <property type="match status" value="1"/>
</dbReference>
<dbReference type="AlphaFoldDB" id="A0A543FX91"/>
<keyword evidence="3 4" id="KW-0378">Hydrolase</keyword>
<sequence>MVRQEYYHDPGAPPANSLTPTAFAAVRDDAGCILLVRRMDTGNWELPGGRVELGESAEVAAEREVAEESGVIIRITDLLGVYSDPGHIMVYPATGEARQQFAVCFHARPVEGGPQPDHDETCEAAWVHPRQVPRMPMHPSMRRRVGDALSRSRPPRSRLRSGDRFG</sequence>
<evidence type="ECO:0000313" key="7">
    <source>
        <dbReference type="EMBL" id="TQM38453.1"/>
    </source>
</evidence>
<evidence type="ECO:0000256" key="5">
    <source>
        <dbReference type="SAM" id="MobiDB-lite"/>
    </source>
</evidence>
<dbReference type="SUPFAM" id="SSF55811">
    <property type="entry name" value="Nudix"/>
    <property type="match status" value="1"/>
</dbReference>
<dbReference type="PROSITE" id="PS51462">
    <property type="entry name" value="NUDIX"/>
    <property type="match status" value="1"/>
</dbReference>
<evidence type="ECO:0000256" key="3">
    <source>
        <dbReference type="ARBA" id="ARBA00022801"/>
    </source>
</evidence>
<gene>
    <name evidence="7" type="ORF">FB388_5690</name>
</gene>
<evidence type="ECO:0000313" key="8">
    <source>
        <dbReference type="Proteomes" id="UP000319818"/>
    </source>
</evidence>
<evidence type="ECO:0000256" key="2">
    <source>
        <dbReference type="ARBA" id="ARBA00005582"/>
    </source>
</evidence>